<gene>
    <name evidence="1" type="ORF">FDZ14_33045</name>
</gene>
<dbReference type="RefSeq" id="WP_171778920.1">
    <property type="nucleotide sequence ID" value="NZ_CP045273.1"/>
</dbReference>
<keyword evidence="1" id="KW-0614">Plasmid</keyword>
<name>A0A6M6E291_PRIMG</name>
<protein>
    <submittedName>
        <fullName evidence="1">Uncharacterized protein</fullName>
    </submittedName>
</protein>
<reference evidence="1 2" key="1">
    <citation type="submission" date="2019-10" db="EMBL/GenBank/DDBJ databases">
        <title>Complete genome sequences for adaption low water activity.</title>
        <authorList>
            <person name="Zhao L."/>
            <person name="Zhong J."/>
        </authorList>
    </citation>
    <scope>NUCLEOTIDE SEQUENCE [LARGE SCALE GENOMIC DNA]</scope>
    <source>
        <strain evidence="1 2">FDU301</strain>
        <plasmid evidence="2">pfdu301a</plasmid>
    </source>
</reference>
<organism evidence="1 2">
    <name type="scientific">Priestia megaterium</name>
    <name type="common">Bacillus megaterium</name>
    <dbReference type="NCBI Taxonomy" id="1404"/>
    <lineage>
        <taxon>Bacteria</taxon>
        <taxon>Bacillati</taxon>
        <taxon>Bacillota</taxon>
        <taxon>Bacilli</taxon>
        <taxon>Bacillales</taxon>
        <taxon>Bacillaceae</taxon>
        <taxon>Priestia</taxon>
    </lineage>
</organism>
<evidence type="ECO:0000313" key="2">
    <source>
        <dbReference type="Proteomes" id="UP000501076"/>
    </source>
</evidence>
<dbReference type="AlphaFoldDB" id="A0A6M6E291"/>
<dbReference type="EMBL" id="CP045273">
    <property type="protein sequence ID" value="QJX80920.1"/>
    <property type="molecule type" value="Genomic_DNA"/>
</dbReference>
<accession>A0A6M6E291</accession>
<proteinExistence type="predicted"/>
<sequence length="80" mass="9136">MGKEMGELRVLGISKIKTQKDNVKRVLVKSSPSIDVWFNNLVGESFNVLGVNNYDKSVKICINEELKIYGWLPLEYCKTN</sequence>
<geneLocation type="plasmid" evidence="2">
    <name>pfdu301a</name>
</geneLocation>
<dbReference type="Proteomes" id="UP000501076">
    <property type="component" value="Plasmid pFDU301A"/>
</dbReference>
<evidence type="ECO:0000313" key="1">
    <source>
        <dbReference type="EMBL" id="QJX80920.1"/>
    </source>
</evidence>